<accession>E2C8A0</accession>
<dbReference type="Proteomes" id="UP000008237">
    <property type="component" value="Unassembled WGS sequence"/>
</dbReference>
<feature type="non-terminal residue" evidence="1">
    <location>
        <position position="1"/>
    </location>
</feature>
<evidence type="ECO:0000313" key="1">
    <source>
        <dbReference type="EMBL" id="EFN75830.1"/>
    </source>
</evidence>
<dbReference type="AlphaFoldDB" id="E2C8A0"/>
<evidence type="ECO:0000313" key="2">
    <source>
        <dbReference type="Proteomes" id="UP000008237"/>
    </source>
</evidence>
<reference evidence="1 2" key="1">
    <citation type="journal article" date="2010" name="Science">
        <title>Genomic comparison of the ants Camponotus floridanus and Harpegnathos saltator.</title>
        <authorList>
            <person name="Bonasio R."/>
            <person name="Zhang G."/>
            <person name="Ye C."/>
            <person name="Mutti N.S."/>
            <person name="Fang X."/>
            <person name="Qin N."/>
            <person name="Donahue G."/>
            <person name="Yang P."/>
            <person name="Li Q."/>
            <person name="Li C."/>
            <person name="Zhang P."/>
            <person name="Huang Z."/>
            <person name="Berger S.L."/>
            <person name="Reinberg D."/>
            <person name="Wang J."/>
            <person name="Liebig J."/>
        </authorList>
    </citation>
    <scope>NUCLEOTIDE SEQUENCE [LARGE SCALE GENOMIC DNA]</scope>
    <source>
        <strain evidence="1 2">R22 G/1</strain>
    </source>
</reference>
<feature type="non-terminal residue" evidence="1">
    <location>
        <position position="27"/>
    </location>
</feature>
<proteinExistence type="predicted"/>
<dbReference type="EMBL" id="GL453587">
    <property type="protein sequence ID" value="EFN75830.1"/>
    <property type="molecule type" value="Genomic_DNA"/>
</dbReference>
<sequence length="27" mass="3040">RSWIDAGQPTKSTSRRDIHGSKILLCI</sequence>
<gene>
    <name evidence="1" type="ORF">EAI_00010</name>
</gene>
<dbReference type="InParanoid" id="E2C8A0"/>
<organism evidence="2">
    <name type="scientific">Harpegnathos saltator</name>
    <name type="common">Jerdon's jumping ant</name>
    <dbReference type="NCBI Taxonomy" id="610380"/>
    <lineage>
        <taxon>Eukaryota</taxon>
        <taxon>Metazoa</taxon>
        <taxon>Ecdysozoa</taxon>
        <taxon>Arthropoda</taxon>
        <taxon>Hexapoda</taxon>
        <taxon>Insecta</taxon>
        <taxon>Pterygota</taxon>
        <taxon>Neoptera</taxon>
        <taxon>Endopterygota</taxon>
        <taxon>Hymenoptera</taxon>
        <taxon>Apocrita</taxon>
        <taxon>Aculeata</taxon>
        <taxon>Formicoidea</taxon>
        <taxon>Formicidae</taxon>
        <taxon>Ponerinae</taxon>
        <taxon>Ponerini</taxon>
        <taxon>Harpegnathos</taxon>
    </lineage>
</organism>
<keyword evidence="2" id="KW-1185">Reference proteome</keyword>
<protein>
    <submittedName>
        <fullName evidence="1">Uncharacterized protein</fullName>
    </submittedName>
</protein>
<name>E2C8A0_HARSA</name>